<keyword evidence="1" id="KW-0812">Transmembrane</keyword>
<feature type="transmembrane region" description="Helical" evidence="1">
    <location>
        <begin position="55"/>
        <end position="75"/>
    </location>
</feature>
<dbReference type="AlphaFoldDB" id="A0A853CAR3"/>
<feature type="transmembrane region" description="Helical" evidence="1">
    <location>
        <begin position="82"/>
        <end position="102"/>
    </location>
</feature>
<gene>
    <name evidence="2" type="ORF">GGQ55_000529</name>
</gene>
<comment type="caution">
    <text evidence="2">The sequence shown here is derived from an EMBL/GenBank/DDBJ whole genome shotgun (WGS) entry which is preliminary data.</text>
</comment>
<evidence type="ECO:0008006" key="4">
    <source>
        <dbReference type="Google" id="ProtNLM"/>
    </source>
</evidence>
<evidence type="ECO:0000313" key="2">
    <source>
        <dbReference type="EMBL" id="NYJ04251.1"/>
    </source>
</evidence>
<feature type="transmembrane region" description="Helical" evidence="1">
    <location>
        <begin position="21"/>
        <end position="43"/>
    </location>
</feature>
<evidence type="ECO:0000313" key="3">
    <source>
        <dbReference type="Proteomes" id="UP000541969"/>
    </source>
</evidence>
<feature type="transmembrane region" description="Helical" evidence="1">
    <location>
        <begin position="108"/>
        <end position="126"/>
    </location>
</feature>
<evidence type="ECO:0000256" key="1">
    <source>
        <dbReference type="SAM" id="Phobius"/>
    </source>
</evidence>
<dbReference type="EMBL" id="JACBZT010000001">
    <property type="protein sequence ID" value="NYJ04251.1"/>
    <property type="molecule type" value="Genomic_DNA"/>
</dbReference>
<proteinExistence type="predicted"/>
<name>A0A853CAR3_9ACTN</name>
<accession>A0A853CAR3</accession>
<sequence length="132" mass="13967">MTTTLARPATDRPVLVAVTRVLAGLFGVLKLSSTTYFLFFATAAQGGDPQGIGDWSVGVWSYVIAVGYLVIAARLGRDARVLPFTVGLAVADVAFSVVKFFVYDEPEAIGFTVTTLVLLALVAAASRPRRTA</sequence>
<dbReference type="Proteomes" id="UP000541969">
    <property type="component" value="Unassembled WGS sequence"/>
</dbReference>
<dbReference type="RefSeq" id="WP_179714989.1">
    <property type="nucleotide sequence ID" value="NZ_JACBZT010000001.1"/>
</dbReference>
<organism evidence="2 3">
    <name type="scientific">Petropleomorpha daqingensis</name>
    <dbReference type="NCBI Taxonomy" id="2026353"/>
    <lineage>
        <taxon>Bacteria</taxon>
        <taxon>Bacillati</taxon>
        <taxon>Actinomycetota</taxon>
        <taxon>Actinomycetes</taxon>
        <taxon>Geodermatophilales</taxon>
        <taxon>Geodermatophilaceae</taxon>
        <taxon>Petropleomorpha</taxon>
    </lineage>
</organism>
<keyword evidence="1" id="KW-0472">Membrane</keyword>
<keyword evidence="3" id="KW-1185">Reference proteome</keyword>
<protein>
    <recommendedName>
        <fullName evidence="4">DoxX-like family protein</fullName>
    </recommendedName>
</protein>
<keyword evidence="1" id="KW-1133">Transmembrane helix</keyword>
<reference evidence="2 3" key="1">
    <citation type="submission" date="2020-07" db="EMBL/GenBank/DDBJ databases">
        <title>Sequencing the genomes of 1000 actinobacteria strains.</title>
        <authorList>
            <person name="Klenk H.-P."/>
        </authorList>
    </citation>
    <scope>NUCLEOTIDE SEQUENCE [LARGE SCALE GENOMIC DNA]</scope>
    <source>
        <strain evidence="2 3">DSM 104001</strain>
    </source>
</reference>